<proteinExistence type="predicted"/>
<name>A0ABR3W7R9_9PEZI</name>
<accession>A0ABR3W7R9</accession>
<evidence type="ECO:0008006" key="5">
    <source>
        <dbReference type="Google" id="ProtNLM"/>
    </source>
</evidence>
<dbReference type="Proteomes" id="UP001583177">
    <property type="component" value="Unassembled WGS sequence"/>
</dbReference>
<evidence type="ECO:0000256" key="1">
    <source>
        <dbReference type="SAM" id="MobiDB-lite"/>
    </source>
</evidence>
<protein>
    <recommendedName>
        <fullName evidence="5">Apple domain-containing protein</fullName>
    </recommendedName>
</protein>
<evidence type="ECO:0000313" key="3">
    <source>
        <dbReference type="EMBL" id="KAL1855282.1"/>
    </source>
</evidence>
<sequence>MAMEKPPEENVNLRIPKKRLWIILGSLAALLVVGLALGLGLGLGLNQSSGGSSSSASASSTPSPSSTATPVSSISCPTSNETTFTATSNSAEFIIYCAIDYNSNADSNTRDLAHMETDTAEDCINTCASNASCAGAGWGYYQPDSSVAGSNVCWLKSKLGTSHTATQDWIFVIKQ</sequence>
<dbReference type="Gene3D" id="3.50.4.10">
    <property type="entry name" value="Hepatocyte Growth Factor"/>
    <property type="match status" value="1"/>
</dbReference>
<comment type="caution">
    <text evidence="3">The sequence shown here is derived from an EMBL/GenBank/DDBJ whole genome shotgun (WGS) entry which is preliminary data.</text>
</comment>
<evidence type="ECO:0000313" key="4">
    <source>
        <dbReference type="Proteomes" id="UP001583177"/>
    </source>
</evidence>
<evidence type="ECO:0000256" key="2">
    <source>
        <dbReference type="SAM" id="Phobius"/>
    </source>
</evidence>
<keyword evidence="2" id="KW-0812">Transmembrane</keyword>
<organism evidence="3 4">
    <name type="scientific">Diaporthe australafricana</name>
    <dbReference type="NCBI Taxonomy" id="127596"/>
    <lineage>
        <taxon>Eukaryota</taxon>
        <taxon>Fungi</taxon>
        <taxon>Dikarya</taxon>
        <taxon>Ascomycota</taxon>
        <taxon>Pezizomycotina</taxon>
        <taxon>Sordariomycetes</taxon>
        <taxon>Sordariomycetidae</taxon>
        <taxon>Diaporthales</taxon>
        <taxon>Diaporthaceae</taxon>
        <taxon>Diaporthe</taxon>
    </lineage>
</organism>
<keyword evidence="2" id="KW-1133">Transmembrane helix</keyword>
<feature type="compositionally biased region" description="Low complexity" evidence="1">
    <location>
        <begin position="52"/>
        <end position="73"/>
    </location>
</feature>
<feature type="transmembrane region" description="Helical" evidence="2">
    <location>
        <begin position="20"/>
        <end position="45"/>
    </location>
</feature>
<keyword evidence="4" id="KW-1185">Reference proteome</keyword>
<feature type="region of interest" description="Disordered" evidence="1">
    <location>
        <begin position="52"/>
        <end position="77"/>
    </location>
</feature>
<dbReference type="EMBL" id="JAWRVE010000132">
    <property type="protein sequence ID" value="KAL1855282.1"/>
    <property type="molecule type" value="Genomic_DNA"/>
</dbReference>
<gene>
    <name evidence="3" type="ORF">Daus18300_011188</name>
</gene>
<keyword evidence="2" id="KW-0472">Membrane</keyword>
<reference evidence="3 4" key="1">
    <citation type="journal article" date="2024" name="IMA Fungus">
        <title>IMA Genome - F19 : A genome assembly and annotation guide to empower mycologists, including annotated draft genome sequences of Ceratocystis pirilliformis, Diaporthe australafricana, Fusarium ophioides, Paecilomyces lecythidis, and Sporothrix stenoceras.</title>
        <authorList>
            <person name="Aylward J."/>
            <person name="Wilson A.M."/>
            <person name="Visagie C.M."/>
            <person name="Spraker J."/>
            <person name="Barnes I."/>
            <person name="Buitendag C."/>
            <person name="Ceriani C."/>
            <person name="Del Mar Angel L."/>
            <person name="du Plessis D."/>
            <person name="Fuchs T."/>
            <person name="Gasser K."/>
            <person name="Kramer D."/>
            <person name="Li W."/>
            <person name="Munsamy K."/>
            <person name="Piso A."/>
            <person name="Price J.L."/>
            <person name="Sonnekus B."/>
            <person name="Thomas C."/>
            <person name="van der Nest A."/>
            <person name="van Dijk A."/>
            <person name="van Heerden A."/>
            <person name="van Vuuren N."/>
            <person name="Yilmaz N."/>
            <person name="Duong T.A."/>
            <person name="van der Merwe N.A."/>
            <person name="Wingfield M.J."/>
            <person name="Wingfield B.D."/>
        </authorList>
    </citation>
    <scope>NUCLEOTIDE SEQUENCE [LARGE SCALE GENOMIC DNA]</scope>
    <source>
        <strain evidence="3 4">CMW 18300</strain>
    </source>
</reference>